<evidence type="ECO:0000313" key="2">
    <source>
        <dbReference type="EMBL" id="GAA1760234.1"/>
    </source>
</evidence>
<protein>
    <submittedName>
        <fullName evidence="2">Uncharacterized protein</fullName>
    </submittedName>
</protein>
<dbReference type="Proteomes" id="UP001501475">
    <property type="component" value="Unassembled WGS sequence"/>
</dbReference>
<dbReference type="RefSeq" id="WP_344065440.1">
    <property type="nucleotide sequence ID" value="NZ_BAAAPN010000046.1"/>
</dbReference>
<proteinExistence type="predicted"/>
<reference evidence="3" key="1">
    <citation type="journal article" date="2019" name="Int. J. Syst. Evol. Microbiol.">
        <title>The Global Catalogue of Microorganisms (GCM) 10K type strain sequencing project: providing services to taxonomists for standard genome sequencing and annotation.</title>
        <authorList>
            <consortium name="The Broad Institute Genomics Platform"/>
            <consortium name="The Broad Institute Genome Sequencing Center for Infectious Disease"/>
            <person name="Wu L."/>
            <person name="Ma J."/>
        </authorList>
    </citation>
    <scope>NUCLEOTIDE SEQUENCE [LARGE SCALE GENOMIC DNA]</scope>
    <source>
        <strain evidence="3">JCM 15591</strain>
    </source>
</reference>
<dbReference type="EMBL" id="BAAAPN010000046">
    <property type="protein sequence ID" value="GAA1760234.1"/>
    <property type="molecule type" value="Genomic_DNA"/>
</dbReference>
<keyword evidence="3" id="KW-1185">Reference proteome</keyword>
<feature type="compositionally biased region" description="Basic and acidic residues" evidence="1">
    <location>
        <begin position="1"/>
        <end position="10"/>
    </location>
</feature>
<gene>
    <name evidence="2" type="ORF">GCM10009810_19590</name>
</gene>
<name>A0ABP4WQB2_9MICO</name>
<sequence>MSHEVQRWADTRSGLTSIIPSKEERQHSRAVANLVRETKFAGLKVDAEAAVTGRIMERTVDLDQHRRSLANGDPVLDAVLTRIEIGFVDKALRHQRNFGSAFPS</sequence>
<feature type="region of interest" description="Disordered" evidence="1">
    <location>
        <begin position="1"/>
        <end position="22"/>
    </location>
</feature>
<organism evidence="2 3">
    <name type="scientific">Nostocoides vanveenii</name>
    <dbReference type="NCBI Taxonomy" id="330835"/>
    <lineage>
        <taxon>Bacteria</taxon>
        <taxon>Bacillati</taxon>
        <taxon>Actinomycetota</taxon>
        <taxon>Actinomycetes</taxon>
        <taxon>Micrococcales</taxon>
        <taxon>Intrasporangiaceae</taxon>
        <taxon>Nostocoides</taxon>
    </lineage>
</organism>
<accession>A0ABP4WQB2</accession>
<evidence type="ECO:0000313" key="3">
    <source>
        <dbReference type="Proteomes" id="UP001501475"/>
    </source>
</evidence>
<comment type="caution">
    <text evidence="2">The sequence shown here is derived from an EMBL/GenBank/DDBJ whole genome shotgun (WGS) entry which is preliminary data.</text>
</comment>
<evidence type="ECO:0000256" key="1">
    <source>
        <dbReference type="SAM" id="MobiDB-lite"/>
    </source>
</evidence>